<proteinExistence type="predicted"/>
<dbReference type="PANTHER" id="PTHR44688:SF16">
    <property type="entry name" value="DNA-BINDING TRANSCRIPTIONAL ACTIVATOR DEVR_DOSR"/>
    <property type="match status" value="1"/>
</dbReference>
<name>A0A7X0MV93_9GAMM</name>
<dbReference type="InterPro" id="IPR000792">
    <property type="entry name" value="Tscrpt_reg_LuxR_C"/>
</dbReference>
<evidence type="ECO:0000256" key="3">
    <source>
        <dbReference type="ARBA" id="ARBA00023163"/>
    </source>
</evidence>
<reference evidence="5 6" key="1">
    <citation type="submission" date="2020-08" db="EMBL/GenBank/DDBJ databases">
        <title>Genomic Encyclopedia of Type Strains, Phase IV (KMG-IV): sequencing the most valuable type-strain genomes for metagenomic binning, comparative biology and taxonomic classification.</title>
        <authorList>
            <person name="Goeker M."/>
        </authorList>
    </citation>
    <scope>NUCLEOTIDE SEQUENCE [LARGE SCALE GENOMIC DNA]</scope>
    <source>
        <strain evidence="5 6">DSM 22368</strain>
    </source>
</reference>
<evidence type="ECO:0000313" key="6">
    <source>
        <dbReference type="Proteomes" id="UP000528457"/>
    </source>
</evidence>
<evidence type="ECO:0000259" key="4">
    <source>
        <dbReference type="PROSITE" id="PS50043"/>
    </source>
</evidence>
<dbReference type="EMBL" id="JACHHT010000001">
    <property type="protein sequence ID" value="MBB6520845.1"/>
    <property type="molecule type" value="Genomic_DNA"/>
</dbReference>
<keyword evidence="1" id="KW-0805">Transcription regulation</keyword>
<keyword evidence="2" id="KW-0238">DNA-binding</keyword>
<dbReference type="PROSITE" id="PS50043">
    <property type="entry name" value="HTH_LUXR_2"/>
    <property type="match status" value="1"/>
</dbReference>
<sequence>MQPKANTPVETSQPSVALVSHQSSLQTSLLAHLISHELNIECPIVELSTFSQLKTTFALVDCQHHRREDLAKWLHDCQDCDDAPIIALFNVTPHSEHEDLLAWPCVHGLFHTTSSQELLLQGLNQLLSGEYWLPRRLLHHFLQSRRPPVFNPIAEKLTKRERQILTLIREGATNANIANMLFVSEHTVKSHLYNVYKKIGVKNRLEACNWARVHIPEA</sequence>
<organism evidence="5 6">
    <name type="scientific">Pseudoteredinibacter isoporae</name>
    <dbReference type="NCBI Taxonomy" id="570281"/>
    <lineage>
        <taxon>Bacteria</taxon>
        <taxon>Pseudomonadati</taxon>
        <taxon>Pseudomonadota</taxon>
        <taxon>Gammaproteobacteria</taxon>
        <taxon>Cellvibrionales</taxon>
        <taxon>Cellvibrionaceae</taxon>
        <taxon>Pseudoteredinibacter</taxon>
    </lineage>
</organism>
<gene>
    <name evidence="5" type="ORF">HNR48_001123</name>
</gene>
<dbReference type="InterPro" id="IPR036388">
    <property type="entry name" value="WH-like_DNA-bd_sf"/>
</dbReference>
<comment type="caution">
    <text evidence="5">The sequence shown here is derived from an EMBL/GenBank/DDBJ whole genome shotgun (WGS) entry which is preliminary data.</text>
</comment>
<evidence type="ECO:0000256" key="1">
    <source>
        <dbReference type="ARBA" id="ARBA00023015"/>
    </source>
</evidence>
<keyword evidence="3" id="KW-0804">Transcription</keyword>
<evidence type="ECO:0000313" key="5">
    <source>
        <dbReference type="EMBL" id="MBB6520845.1"/>
    </source>
</evidence>
<dbReference type="PROSITE" id="PS00622">
    <property type="entry name" value="HTH_LUXR_1"/>
    <property type="match status" value="1"/>
</dbReference>
<dbReference type="GO" id="GO:0006355">
    <property type="term" value="P:regulation of DNA-templated transcription"/>
    <property type="evidence" value="ECO:0007669"/>
    <property type="project" value="InterPro"/>
</dbReference>
<dbReference type="GO" id="GO:0003677">
    <property type="term" value="F:DNA binding"/>
    <property type="evidence" value="ECO:0007669"/>
    <property type="project" value="UniProtKB-KW"/>
</dbReference>
<feature type="domain" description="HTH luxR-type" evidence="4">
    <location>
        <begin position="149"/>
        <end position="215"/>
    </location>
</feature>
<accession>A0A7X0MV93</accession>
<dbReference type="Gene3D" id="3.40.50.2300">
    <property type="match status" value="1"/>
</dbReference>
<dbReference type="FunCoup" id="A0A7X0MV93">
    <property type="interactions" value="72"/>
</dbReference>
<dbReference type="PANTHER" id="PTHR44688">
    <property type="entry name" value="DNA-BINDING TRANSCRIPTIONAL ACTIVATOR DEVR_DOSR"/>
    <property type="match status" value="1"/>
</dbReference>
<protein>
    <submittedName>
        <fullName evidence="5">LuxR family transcriptional regulator of csgAB operon</fullName>
    </submittedName>
</protein>
<dbReference type="SUPFAM" id="SSF46894">
    <property type="entry name" value="C-terminal effector domain of the bipartite response regulators"/>
    <property type="match status" value="1"/>
</dbReference>
<dbReference type="Proteomes" id="UP000528457">
    <property type="component" value="Unassembled WGS sequence"/>
</dbReference>
<keyword evidence="6" id="KW-1185">Reference proteome</keyword>
<dbReference type="InParanoid" id="A0A7X0MV93"/>
<evidence type="ECO:0000256" key="2">
    <source>
        <dbReference type="ARBA" id="ARBA00023125"/>
    </source>
</evidence>
<dbReference type="Gene3D" id="1.10.10.10">
    <property type="entry name" value="Winged helix-like DNA-binding domain superfamily/Winged helix DNA-binding domain"/>
    <property type="match status" value="1"/>
</dbReference>
<dbReference type="FunFam" id="1.10.10.10:FF:000153">
    <property type="entry name" value="LuxR family transcriptional regulator"/>
    <property type="match status" value="1"/>
</dbReference>
<dbReference type="Pfam" id="PF00196">
    <property type="entry name" value="GerE"/>
    <property type="match status" value="1"/>
</dbReference>
<dbReference type="PRINTS" id="PR00038">
    <property type="entry name" value="HTHLUXR"/>
</dbReference>
<dbReference type="RefSeq" id="WP_166850102.1">
    <property type="nucleotide sequence ID" value="NZ_JAAONY010000001.1"/>
</dbReference>
<dbReference type="InterPro" id="IPR016032">
    <property type="entry name" value="Sig_transdc_resp-reg_C-effctor"/>
</dbReference>
<dbReference type="CDD" id="cd06170">
    <property type="entry name" value="LuxR_C_like"/>
    <property type="match status" value="1"/>
</dbReference>
<dbReference type="AlphaFoldDB" id="A0A7X0MV93"/>
<dbReference type="SMART" id="SM00421">
    <property type="entry name" value="HTH_LUXR"/>
    <property type="match status" value="1"/>
</dbReference>